<dbReference type="AlphaFoldDB" id="A0A146K1N6"/>
<accession>A0A146K1N6</accession>
<organism evidence="1">
    <name type="scientific">Trepomonas sp. PC1</name>
    <dbReference type="NCBI Taxonomy" id="1076344"/>
    <lineage>
        <taxon>Eukaryota</taxon>
        <taxon>Metamonada</taxon>
        <taxon>Diplomonadida</taxon>
        <taxon>Hexamitidae</taxon>
        <taxon>Hexamitinae</taxon>
        <taxon>Trepomonas</taxon>
    </lineage>
</organism>
<dbReference type="EMBL" id="GDID01007167">
    <property type="protein sequence ID" value="JAP89439.1"/>
    <property type="molecule type" value="Transcribed_RNA"/>
</dbReference>
<name>A0A146K1N6_9EUKA</name>
<gene>
    <name evidence="1" type="ORF">TPC1_31066</name>
</gene>
<evidence type="ECO:0000313" key="1">
    <source>
        <dbReference type="EMBL" id="JAP89439.1"/>
    </source>
</evidence>
<reference evidence="1" key="1">
    <citation type="submission" date="2015-07" db="EMBL/GenBank/DDBJ databases">
        <title>Adaptation to a free-living lifestyle via gene acquisitions in the diplomonad Trepomonas sp. PC1.</title>
        <authorList>
            <person name="Xu F."/>
            <person name="Jerlstrom-Hultqvist J."/>
            <person name="Kolisko M."/>
            <person name="Simpson A.G.B."/>
            <person name="Roger A.J."/>
            <person name="Svard S.G."/>
            <person name="Andersson J.O."/>
        </authorList>
    </citation>
    <scope>NUCLEOTIDE SEQUENCE</scope>
    <source>
        <strain evidence="1">PC1</strain>
    </source>
</reference>
<feature type="non-terminal residue" evidence="1">
    <location>
        <position position="1"/>
    </location>
</feature>
<proteinExistence type="predicted"/>
<protein>
    <submittedName>
        <fullName evidence="1">Uncharacterized protein</fullName>
    </submittedName>
</protein>
<sequence length="419" mass="47750">SFSQLLLQPFEQSFKIAIQNPIPTSVHYQAIQILENSFIIKYMDQNKIKEKFLSNGVIQGDEEQQIRSISFINNQIFINDEKVSFEAQFSKLVPIAIAVVLNQNEYSKQIKESLSESDLQRYISLQLPLFTLKTISNATLEQLFQYFSLQPQVLAHLHKVCLKAEAELLVLTKTGFQSAFLSINQDFQPILNGKLQKMAQVEQICGEDLVNLQDESGTEFDAIRLNRIILMGNTGELKTALTMMFIAASLSNQKVAFISFQAQTAQKEVQSQSESIGVTQQKTAQLDLQNLQPQKHKCSDLQEFEDQVKRFKSTKQVNEFVELQPKRILEEFYEAHREFQLLKKQVIITLGKNATFLTIKAQKCVGDILVQYEKVEVDEVNGVAEFIDVNGRKIKIEANAEIYDLGNLIAVVEELLSRE</sequence>